<dbReference type="PROSITE" id="PS50042">
    <property type="entry name" value="CNMP_BINDING_3"/>
    <property type="match status" value="2"/>
</dbReference>
<keyword evidence="4" id="KW-1185">Reference proteome</keyword>
<reference evidence="3" key="1">
    <citation type="submission" date="2023-08" db="EMBL/GenBank/DDBJ databases">
        <authorList>
            <person name="Chen Y."/>
            <person name="Shah S."/>
            <person name="Dougan E. K."/>
            <person name="Thang M."/>
            <person name="Chan C."/>
        </authorList>
    </citation>
    <scope>NUCLEOTIDE SEQUENCE</scope>
</reference>
<feature type="compositionally biased region" description="Basic and acidic residues" evidence="1">
    <location>
        <begin position="618"/>
        <end position="637"/>
    </location>
</feature>
<dbReference type="Proteomes" id="UP001178507">
    <property type="component" value="Unassembled WGS sequence"/>
</dbReference>
<dbReference type="SUPFAM" id="SSF51206">
    <property type="entry name" value="cAMP-binding domain-like"/>
    <property type="match status" value="2"/>
</dbReference>
<organism evidence="3 4">
    <name type="scientific">Effrenium voratum</name>
    <dbReference type="NCBI Taxonomy" id="2562239"/>
    <lineage>
        <taxon>Eukaryota</taxon>
        <taxon>Sar</taxon>
        <taxon>Alveolata</taxon>
        <taxon>Dinophyceae</taxon>
        <taxon>Suessiales</taxon>
        <taxon>Symbiodiniaceae</taxon>
        <taxon>Effrenium</taxon>
    </lineage>
</organism>
<evidence type="ECO:0000313" key="4">
    <source>
        <dbReference type="Proteomes" id="UP001178507"/>
    </source>
</evidence>
<feature type="compositionally biased region" description="Basic and acidic residues" evidence="1">
    <location>
        <begin position="179"/>
        <end position="200"/>
    </location>
</feature>
<protein>
    <recommendedName>
        <fullName evidence="2">Cyclic nucleotide-binding domain-containing protein</fullName>
    </recommendedName>
</protein>
<dbReference type="InterPro" id="IPR000595">
    <property type="entry name" value="cNMP-bd_dom"/>
</dbReference>
<feature type="region of interest" description="Disordered" evidence="1">
    <location>
        <begin position="171"/>
        <end position="206"/>
    </location>
</feature>
<dbReference type="EMBL" id="CAUJNA010000077">
    <property type="protein sequence ID" value="CAJ1371431.1"/>
    <property type="molecule type" value="Genomic_DNA"/>
</dbReference>
<dbReference type="AlphaFoldDB" id="A0AA36MHB2"/>
<dbReference type="Gene3D" id="2.60.120.10">
    <property type="entry name" value="Jelly Rolls"/>
    <property type="match status" value="2"/>
</dbReference>
<dbReference type="PANTHER" id="PTHR23011:SF28">
    <property type="entry name" value="CYCLIC NUCLEOTIDE-BINDING DOMAIN CONTAINING PROTEIN"/>
    <property type="match status" value="1"/>
</dbReference>
<feature type="domain" description="Cyclic nucleotide-binding" evidence="2">
    <location>
        <begin position="39"/>
        <end position="86"/>
    </location>
</feature>
<sequence>MLADPTRQKAASRILRKSPEERQEQELAFLAASLHDVPQFQQLDMATLKAICHAMQAQRYAKGDVILQEGSPGHEFFVLLSGSVSVHLFRPEDTPPKSRFLDYTIVAQAAEPSTAPGTSAKPRRPSRAKQALNARLAHTVDWDVAANEAEVKKGMQRMSTTMKVIHQALAFSDSEDSDESPRLRLRSEPRTERSEREMCPRKPQPPSLRAAVLFPGSSFGELALDTFLPRQCTVKCEERCWVAKLRQQDYHHILTSHETGRRQRWLAFAEAAPLLRDLEEPARVHLEPHCKLLQVSKGQEVCQPGELEVVFLAEGCFEVSLPGTKNRQVPTSLVLAPAVFGLSPALRDEPRQQETLTCISASGLIYKVQAKHVLVMLSPSQQQLLTKAAFQEKRFHLARAAVMRAMVGEGRLYCAGPRLAAVRQQLRQVEEETPEALNVPNALSACWSAETLDRARRESKTYRPCTENWKMPALETDGMGVKRRLSWAAKAGAWSPEQLALKGKLRRSQQRGAFHGFGPVVQANGFLTQFFKKASEPPWSHALRNSASAPSLRLAGAEIDVEAETERRFEPLLDEQIEEAEEEQFHKDRAASKIQASAKRFLSRRSERQPKSPKSPKTPKEQDNVSEAGRDAGEKTRKSPASDGPASPQPKPHASLRQALAQSPRKPVPVPDMPPKEPPAALELRALPPISVPLWRNEILEAGSIVRRWQEEMDLTGFKAPQMTRLPLLPPCARQREGSPRGSVVLPARLAVRSDSPGVALSRPTHEDEVDLKEIYRHKVPVQRARVKLKLAMCQRPIRA</sequence>
<feature type="region of interest" description="Disordered" evidence="1">
    <location>
        <begin position="580"/>
        <end position="677"/>
    </location>
</feature>
<gene>
    <name evidence="3" type="ORF">EVOR1521_LOCUS1737</name>
</gene>
<accession>A0AA36MHB2</accession>
<dbReference type="PROSITE" id="PS50096">
    <property type="entry name" value="IQ"/>
    <property type="match status" value="1"/>
</dbReference>
<dbReference type="InterPro" id="IPR018490">
    <property type="entry name" value="cNMP-bd_dom_sf"/>
</dbReference>
<evidence type="ECO:0000256" key="1">
    <source>
        <dbReference type="SAM" id="MobiDB-lite"/>
    </source>
</evidence>
<dbReference type="InterPro" id="IPR014710">
    <property type="entry name" value="RmlC-like_jellyroll"/>
</dbReference>
<proteinExistence type="predicted"/>
<dbReference type="PANTHER" id="PTHR23011">
    <property type="entry name" value="CYCLIC NUCLEOTIDE-BINDING DOMAIN CONTAINING PROTEIN"/>
    <property type="match status" value="1"/>
</dbReference>
<feature type="compositionally biased region" description="Pro residues" evidence="1">
    <location>
        <begin position="666"/>
        <end position="677"/>
    </location>
</feature>
<evidence type="ECO:0000259" key="2">
    <source>
        <dbReference type="PROSITE" id="PS50042"/>
    </source>
</evidence>
<feature type="domain" description="Cyclic nucleotide-binding" evidence="2">
    <location>
        <begin position="211"/>
        <end position="271"/>
    </location>
</feature>
<name>A0AA36MHB2_9DINO</name>
<evidence type="ECO:0000313" key="3">
    <source>
        <dbReference type="EMBL" id="CAJ1371431.1"/>
    </source>
</evidence>
<comment type="caution">
    <text evidence="3">The sequence shown here is derived from an EMBL/GenBank/DDBJ whole genome shotgun (WGS) entry which is preliminary data.</text>
</comment>
<feature type="region of interest" description="Disordered" evidence="1">
    <location>
        <begin position="1"/>
        <end position="20"/>
    </location>
</feature>
<dbReference type="SMART" id="SM00100">
    <property type="entry name" value="cNMP"/>
    <property type="match status" value="2"/>
</dbReference>
<dbReference type="CDD" id="cd00038">
    <property type="entry name" value="CAP_ED"/>
    <property type="match status" value="2"/>
</dbReference>